<protein>
    <submittedName>
        <fullName evidence="2">Cell wall-binding repeat-containing protein</fullName>
    </submittedName>
</protein>
<name>A0A7Y0UH53_9ACTO</name>
<gene>
    <name evidence="2" type="ORF">HHJ67_04475</name>
</gene>
<feature type="chain" id="PRO_5030897207" evidence="1">
    <location>
        <begin position="28"/>
        <end position="799"/>
    </location>
</feature>
<organism evidence="2 3">
    <name type="scientific">Mobiluncus curtisii</name>
    <dbReference type="NCBI Taxonomy" id="2051"/>
    <lineage>
        <taxon>Bacteria</taxon>
        <taxon>Bacillati</taxon>
        <taxon>Actinomycetota</taxon>
        <taxon>Actinomycetes</taxon>
        <taxon>Actinomycetales</taxon>
        <taxon>Actinomycetaceae</taxon>
        <taxon>Mobiluncus</taxon>
    </lineage>
</organism>
<keyword evidence="1" id="KW-0732">Signal</keyword>
<evidence type="ECO:0000256" key="1">
    <source>
        <dbReference type="SAM" id="SignalP"/>
    </source>
</evidence>
<evidence type="ECO:0000313" key="3">
    <source>
        <dbReference type="Proteomes" id="UP000553981"/>
    </source>
</evidence>
<dbReference type="RefSeq" id="WP_169761370.1">
    <property type="nucleotide sequence ID" value="NZ_JABCUI010000002.1"/>
</dbReference>
<accession>A0A7Y0UH53</accession>
<dbReference type="Proteomes" id="UP000553981">
    <property type="component" value="Unassembled WGS sequence"/>
</dbReference>
<evidence type="ECO:0000313" key="2">
    <source>
        <dbReference type="EMBL" id="NMW87005.1"/>
    </source>
</evidence>
<reference evidence="2 3" key="1">
    <citation type="submission" date="2020-04" db="EMBL/GenBank/DDBJ databases">
        <title>Antimicrobial susceptibility and clonality of vaginal-derived multi-drug resistant Mobiluncus isolates in China.</title>
        <authorList>
            <person name="Zhang X."/>
        </authorList>
    </citation>
    <scope>NUCLEOTIDE SEQUENCE [LARGE SCALE GENOMIC DNA]</scope>
    <source>
        <strain evidence="2 3">19</strain>
    </source>
</reference>
<dbReference type="Pfam" id="PF04122">
    <property type="entry name" value="CW_binding_2"/>
    <property type="match status" value="3"/>
</dbReference>
<dbReference type="EMBL" id="JABCUI010000002">
    <property type="protein sequence ID" value="NMW87005.1"/>
    <property type="molecule type" value="Genomic_DNA"/>
</dbReference>
<dbReference type="AlphaFoldDB" id="A0A7Y0UH53"/>
<proteinExistence type="predicted"/>
<feature type="signal peptide" evidence="1">
    <location>
        <begin position="1"/>
        <end position="27"/>
    </location>
</feature>
<dbReference type="InterPro" id="IPR007253">
    <property type="entry name" value="Cell_wall-bd_2"/>
</dbReference>
<dbReference type="Gene3D" id="3.40.50.12090">
    <property type="match status" value="1"/>
</dbReference>
<comment type="caution">
    <text evidence="2">The sequence shown here is derived from an EMBL/GenBank/DDBJ whole genome shotgun (WGS) entry which is preliminary data.</text>
</comment>
<sequence length="799" mass="84865">MNLKKKFVIGAASLALVAGMGVAPAMAAPQPGDEIKFPDGGTFTRVFGDERIDTAIAVADRLNKDTEQSLKVAYLVSAGQDHMVDAATSGMLKDGLVFLVPQDKAGQLLLGATMKNKFSNVKKLVAIGGTSAVSDEAVANVKKMNANVTTTGRLEGKNRYETNVAVAKAAYKNYNGVSRVYLTRGDNLVDALAAGSVADGPVLLVNHEGDLDPATVAYYQDLPKLNRGVVLGGQAALSDEQVNKLLKDVKVLDPWSYLKSTAERKAAVQAAAANYFGQDAWQRQHNSIPSKKDFEPKNLDSYDFFGQGANNQVVGTSKNPSDVNTNAVVTDPTKVFVGYKEPMNLLNKNMLVVTNKHTDLQSKLDIALRNAVAEKVKAAKFTSAPNGNGADKDLWDAVKDMYGLDPQAMQVAMKNGKVSDSGAFEFDSDTQEITGLNHALFADVQAKLSDGGDWEKTKLYKVGGRDKFTLADAVYAVIDADNDVTIGDAVTNKVAGVNWDALFNVMKDEQASMDKKTKEAKQALLDAVTAYYNGEGMKLLTGSSKGWSRLDGKNRYETSALLAVYELMDGKYVNGSKVTPANGRVYLASGDDAHLIDSVVAGQLTDGPILLVPASGEIDKSVIQHLAYLKYKHTNLGTYLIGGKVAVSDEVRNAAVKALKHAKDYAGADTYGKEPAAPAKPYAITPALGAPTANPAHSGNSVEIGKITNYADVKALLEDEKGSAIEANDLKVTITSATSGTDVSGKVSDAVVDITNGEIKAKIATDATAGGKFKFQVTVKGYGNRADTKSAHEHEVTIA</sequence>